<evidence type="ECO:0000313" key="1">
    <source>
        <dbReference type="EMBL" id="GLZ80776.1"/>
    </source>
</evidence>
<evidence type="ECO:0000313" key="2">
    <source>
        <dbReference type="Proteomes" id="UP001165079"/>
    </source>
</evidence>
<comment type="caution">
    <text evidence="1">The sequence shown here is derived from an EMBL/GenBank/DDBJ whole genome shotgun (WGS) entry which is preliminary data.</text>
</comment>
<dbReference type="AlphaFoldDB" id="A0A9W6SR42"/>
<gene>
    <name evidence="1" type="ORF">Afil01_55830</name>
</gene>
<dbReference type="RefSeq" id="WP_285666031.1">
    <property type="nucleotide sequence ID" value="NZ_BSTX01000004.1"/>
</dbReference>
<sequence length="71" mass="7920">MTSECVVAAWRRAFGLDEAGSPLARLIAPIVTPDLYDDGLDDEPARTCVALRPVPARVRFPVVRRPPTRRY</sequence>
<proteinExistence type="predicted"/>
<name>A0A9W6SR42_9ACTN</name>
<accession>A0A9W6SR42</accession>
<keyword evidence="2" id="KW-1185">Reference proteome</keyword>
<reference evidence="1" key="1">
    <citation type="submission" date="2023-03" db="EMBL/GenBank/DDBJ databases">
        <title>Actinorhabdospora filicis NBRC 111898.</title>
        <authorList>
            <person name="Ichikawa N."/>
            <person name="Sato H."/>
            <person name="Tonouchi N."/>
        </authorList>
    </citation>
    <scope>NUCLEOTIDE SEQUENCE</scope>
    <source>
        <strain evidence="1">NBRC 111898</strain>
    </source>
</reference>
<organism evidence="1 2">
    <name type="scientific">Actinorhabdospora filicis</name>
    <dbReference type="NCBI Taxonomy" id="1785913"/>
    <lineage>
        <taxon>Bacteria</taxon>
        <taxon>Bacillati</taxon>
        <taxon>Actinomycetota</taxon>
        <taxon>Actinomycetes</taxon>
        <taxon>Micromonosporales</taxon>
        <taxon>Micromonosporaceae</taxon>
        <taxon>Actinorhabdospora</taxon>
    </lineage>
</organism>
<dbReference type="EMBL" id="BSTX01000004">
    <property type="protein sequence ID" value="GLZ80776.1"/>
    <property type="molecule type" value="Genomic_DNA"/>
</dbReference>
<dbReference type="Proteomes" id="UP001165079">
    <property type="component" value="Unassembled WGS sequence"/>
</dbReference>
<protein>
    <submittedName>
        <fullName evidence="1">Uncharacterized protein</fullName>
    </submittedName>
</protein>